<name>A0A4Z0D4K6_9FIRM</name>
<sequence length="108" mass="13076">MDRIVQDILNLDDETKKLRDRYEEILKKEKFEGLQKVQQLEKELMASYEKEAQKLYENYIEEKSKLIPQIAQQEYLKYGSTANLNEKYKKLKTRLLDDIWESILTIEE</sequence>
<gene>
    <name evidence="2" type="ORF">E4100_08845</name>
</gene>
<evidence type="ECO:0000313" key="2">
    <source>
        <dbReference type="EMBL" id="TFZ39202.1"/>
    </source>
</evidence>
<evidence type="ECO:0000313" key="3">
    <source>
        <dbReference type="Proteomes" id="UP000298381"/>
    </source>
</evidence>
<organism evidence="2 3">
    <name type="scientific">Soehngenia longivitae</name>
    <dbReference type="NCBI Taxonomy" id="2562294"/>
    <lineage>
        <taxon>Bacteria</taxon>
        <taxon>Bacillati</taxon>
        <taxon>Bacillota</taxon>
        <taxon>Tissierellia</taxon>
        <taxon>Tissierellales</taxon>
        <taxon>Tissierellaceae</taxon>
        <taxon>Soehngenia</taxon>
    </lineage>
</organism>
<evidence type="ECO:0000256" key="1">
    <source>
        <dbReference type="SAM" id="Coils"/>
    </source>
</evidence>
<feature type="coiled-coil region" evidence="1">
    <location>
        <begin position="8"/>
        <end position="65"/>
    </location>
</feature>
<reference evidence="2 3" key="1">
    <citation type="submission" date="2019-03" db="EMBL/GenBank/DDBJ databases">
        <title>Draft genome sequence data and analysis of a Fermenting Bacterium, Soehngenia longevitae strain 1933PT, isolated from petroleum reservoir in Azerbaijan.</title>
        <authorList>
            <person name="Grouzdev D.S."/>
            <person name="Bidzhieva S.K."/>
            <person name="Sokolova D.S."/>
            <person name="Tourova T.P."/>
            <person name="Poltaraus A.B."/>
            <person name="Nazina T.N."/>
        </authorList>
    </citation>
    <scope>NUCLEOTIDE SEQUENCE [LARGE SCALE GENOMIC DNA]</scope>
    <source>
        <strain evidence="2 3">1933P</strain>
    </source>
</reference>
<keyword evidence="1" id="KW-0175">Coiled coil</keyword>
<comment type="caution">
    <text evidence="2">The sequence shown here is derived from an EMBL/GenBank/DDBJ whole genome shotgun (WGS) entry which is preliminary data.</text>
</comment>
<dbReference type="AlphaFoldDB" id="A0A4Z0D4K6"/>
<dbReference type="RefSeq" id="WP_135271688.1">
    <property type="nucleotide sequence ID" value="NZ_SRIB01000016.1"/>
</dbReference>
<proteinExistence type="predicted"/>
<keyword evidence="3" id="KW-1185">Reference proteome</keyword>
<dbReference type="EMBL" id="SRIB01000016">
    <property type="protein sequence ID" value="TFZ39202.1"/>
    <property type="molecule type" value="Genomic_DNA"/>
</dbReference>
<dbReference type="Proteomes" id="UP000298381">
    <property type="component" value="Unassembled WGS sequence"/>
</dbReference>
<protein>
    <submittedName>
        <fullName evidence="2">Uncharacterized protein</fullName>
    </submittedName>
</protein>
<accession>A0A4Z0D4K6</accession>